<dbReference type="PROSITE" id="PS00726">
    <property type="entry name" value="AP_NUCLEASE_F1_1"/>
    <property type="match status" value="1"/>
</dbReference>
<dbReference type="GO" id="GO:0008081">
    <property type="term" value="F:phosphoric diester hydrolase activity"/>
    <property type="evidence" value="ECO:0007669"/>
    <property type="project" value="TreeGrafter"/>
</dbReference>
<dbReference type="Pfam" id="PF03372">
    <property type="entry name" value="Exo_endo_phos"/>
    <property type="match status" value="1"/>
</dbReference>
<keyword evidence="9" id="KW-0269">Exonuclease</keyword>
<evidence type="ECO:0000259" key="8">
    <source>
        <dbReference type="Pfam" id="PF03372"/>
    </source>
</evidence>
<comment type="caution">
    <text evidence="9">The sequence shown here is derived from an EMBL/GenBank/DDBJ whole genome shotgun (WGS) entry which is preliminary data.</text>
</comment>
<keyword evidence="9" id="KW-0540">Nuclease</keyword>
<feature type="domain" description="Endonuclease/exonuclease/phosphatase" evidence="8">
    <location>
        <begin position="4"/>
        <end position="225"/>
    </location>
</feature>
<evidence type="ECO:0000256" key="4">
    <source>
        <dbReference type="ARBA" id="ARBA00022842"/>
    </source>
</evidence>
<feature type="region of interest" description="Disordered" evidence="7">
    <location>
        <begin position="281"/>
        <end position="304"/>
    </location>
</feature>
<accession>A0A0N1PB73</accession>
<dbReference type="Proteomes" id="UP000038009">
    <property type="component" value="Unassembled WGS sequence"/>
</dbReference>
<keyword evidence="5" id="KW-0464">Manganese</keyword>
<evidence type="ECO:0000313" key="9">
    <source>
        <dbReference type="EMBL" id="KPI84835.1"/>
    </source>
</evidence>
<dbReference type="EMBL" id="LJSK01000228">
    <property type="protein sequence ID" value="KPI84835.1"/>
    <property type="molecule type" value="Genomic_DNA"/>
</dbReference>
<evidence type="ECO:0000256" key="6">
    <source>
        <dbReference type="PIRSR" id="PIRSR604808-3"/>
    </source>
</evidence>
<evidence type="ECO:0000256" key="5">
    <source>
        <dbReference type="PIRSR" id="PIRSR604808-2"/>
    </source>
</evidence>
<feature type="binding site" evidence="5">
    <location>
        <position position="208"/>
    </location>
    <ligand>
        <name>Mg(2+)</name>
        <dbReference type="ChEBI" id="CHEBI:18420"/>
        <label>1</label>
    </ligand>
</feature>
<sequence>MFIISWNVAGWSSTSQAIRESYGSLHDFFACTSADIICLQECKGTLAKLNASPVDMGASDPPVNRRPAVCPLARLTTHTDQQRVASPTSSKKALGGGGGVNDGIEGWESFWSFSGKQHRGFNGVVTFARKGLTWRCDNQPFVEEEFNEEGRVVVTYHSAFVLVNVYVPNARGGARHTYKFNFLRALEKTMEKLRCETKKPVMLVGDLNMTYRAFDGAWSLRRIHLGTLLQLEDFAAEKADAEWVAALPHLPKAALQRVINMIANSLCARVLDLTGVSGEARDAPREASSVPPPSYSPESTPALSTPSVVSVDAELVVEGDVINKAALQRLGAALRRDGATGSGGSGVRMTQMYEAPPLPLRVLHEVGFRCVYASDFVKSFSCAHNNELYAVVRYCGLSPHSDASADFMSRLLHLPLLRSSASVLANRLPWDAPASPHGPGSRPGITDYSQTRMFDSFLLTDDILCIHSSNCSDGSGNDTALDVALMEEVEQPQLQPYCPCPYTVWDQSRNRRLENVGTRLDYIIVDAALLPAVECRREGANNVFPSTESTRASRTEFFSEVQGSQFRDGMQRAMAGGAYPPAPFDGSGMPALAERARELCCAGLPATGLFVTPPQFSDHIGVGLVLNLGRLGGCGELLQRPARLTEDHKCMYRPPVGLHTFFAAAAAKKSSMTDVTVTAPTAPRASETGQKRSADKDIKGKLDTSSSSTPQESAKPLKAARTETKATPWPTTAAMEAEVVDVDEL</sequence>
<dbReference type="PANTHER" id="PTHR22748">
    <property type="entry name" value="AP ENDONUCLEASE"/>
    <property type="match status" value="1"/>
</dbReference>
<dbReference type="OMA" id="KCMYRPP"/>
<dbReference type="SUPFAM" id="SSF56219">
    <property type="entry name" value="DNase I-like"/>
    <property type="match status" value="2"/>
</dbReference>
<dbReference type="Gene3D" id="3.60.10.10">
    <property type="entry name" value="Endonuclease/exonuclease/phosphatase"/>
    <property type="match status" value="2"/>
</dbReference>
<feature type="compositionally biased region" description="Polar residues" evidence="7">
    <location>
        <begin position="703"/>
        <end position="712"/>
    </location>
</feature>
<keyword evidence="3" id="KW-0378">Hydrolase</keyword>
<dbReference type="AlphaFoldDB" id="A0A0N1PB73"/>
<organism evidence="9 10">
    <name type="scientific">Leptomonas seymouri</name>
    <dbReference type="NCBI Taxonomy" id="5684"/>
    <lineage>
        <taxon>Eukaryota</taxon>
        <taxon>Discoba</taxon>
        <taxon>Euglenozoa</taxon>
        <taxon>Kinetoplastea</taxon>
        <taxon>Metakinetoplastina</taxon>
        <taxon>Trypanosomatida</taxon>
        <taxon>Trypanosomatidae</taxon>
        <taxon>Leishmaniinae</taxon>
        <taxon>Leptomonas</taxon>
    </lineage>
</organism>
<keyword evidence="10" id="KW-1185">Reference proteome</keyword>
<dbReference type="GO" id="GO:0003906">
    <property type="term" value="F:DNA-(apurinic or apyrimidinic site) endonuclease activity"/>
    <property type="evidence" value="ECO:0007669"/>
    <property type="project" value="TreeGrafter"/>
</dbReference>
<evidence type="ECO:0000256" key="3">
    <source>
        <dbReference type="ARBA" id="ARBA00022801"/>
    </source>
</evidence>
<evidence type="ECO:0000256" key="7">
    <source>
        <dbReference type="SAM" id="MobiDB-lite"/>
    </source>
</evidence>
<comment type="similarity">
    <text evidence="1">Belongs to the DNA repair enzymes AP/ExoA family.</text>
</comment>
<dbReference type="OrthoDB" id="391817at2759"/>
<keyword evidence="4 5" id="KW-0460">Magnesium</keyword>
<dbReference type="GO" id="GO:0006284">
    <property type="term" value="P:base-excision repair"/>
    <property type="evidence" value="ECO:0007669"/>
    <property type="project" value="TreeGrafter"/>
</dbReference>
<dbReference type="InterPro" id="IPR036691">
    <property type="entry name" value="Endo/exonu/phosph_ase_sf"/>
</dbReference>
<feature type="binding site" evidence="5">
    <location>
        <position position="206"/>
    </location>
    <ligand>
        <name>Mg(2+)</name>
        <dbReference type="ChEBI" id="CHEBI:18420"/>
        <label>1</label>
    </ligand>
</feature>
<dbReference type="GO" id="GO:0003677">
    <property type="term" value="F:DNA binding"/>
    <property type="evidence" value="ECO:0007669"/>
    <property type="project" value="InterPro"/>
</dbReference>
<dbReference type="PANTHER" id="PTHR22748:SF28">
    <property type="entry name" value="OR APYRIMIDINIC SITE) LYASE, PUTATIVE-RELATED"/>
    <property type="match status" value="1"/>
</dbReference>
<dbReference type="InterPro" id="IPR004808">
    <property type="entry name" value="AP_endonuc_1"/>
</dbReference>
<feature type="compositionally biased region" description="Polar residues" evidence="7">
    <location>
        <begin position="78"/>
        <end position="91"/>
    </location>
</feature>
<dbReference type="InterPro" id="IPR005135">
    <property type="entry name" value="Endo/exonuclease/phosphatase"/>
</dbReference>
<dbReference type="GO" id="GO:0005634">
    <property type="term" value="C:nucleus"/>
    <property type="evidence" value="ECO:0007669"/>
    <property type="project" value="TreeGrafter"/>
</dbReference>
<protein>
    <submittedName>
        <fullName evidence="9">Endonuclease/exonuclease protein-like protein</fullName>
    </submittedName>
</protein>
<evidence type="ECO:0000256" key="1">
    <source>
        <dbReference type="ARBA" id="ARBA00007092"/>
    </source>
</evidence>
<feature type="site" description="Transition state stabilizer" evidence="6">
    <location>
        <position position="208"/>
    </location>
</feature>
<feature type="region of interest" description="Disordered" evidence="7">
    <location>
        <begin position="672"/>
        <end position="745"/>
    </location>
</feature>
<keyword evidence="2 5" id="KW-0479">Metal-binding</keyword>
<proteinExistence type="inferred from homology"/>
<comment type="cofactor">
    <cofactor evidence="5">
        <name>Mg(2+)</name>
        <dbReference type="ChEBI" id="CHEBI:18420"/>
    </cofactor>
    <cofactor evidence="5">
        <name>Mn(2+)</name>
        <dbReference type="ChEBI" id="CHEBI:29035"/>
    </cofactor>
    <text evidence="5">Probably binds two magnesium or manganese ions per subunit.</text>
</comment>
<dbReference type="GO" id="GO:0008311">
    <property type="term" value="F:double-stranded DNA 3'-5' DNA exonuclease activity"/>
    <property type="evidence" value="ECO:0007669"/>
    <property type="project" value="TreeGrafter"/>
</dbReference>
<reference evidence="9 10" key="1">
    <citation type="journal article" date="2015" name="PLoS Pathog.">
        <title>Leptomonas seymouri: Adaptations to the Dixenous Life Cycle Analyzed by Genome Sequencing, Transcriptome Profiling and Co-infection with Leishmania donovani.</title>
        <authorList>
            <person name="Kraeva N."/>
            <person name="Butenko A."/>
            <person name="Hlavacova J."/>
            <person name="Kostygov A."/>
            <person name="Myskova J."/>
            <person name="Grybchuk D."/>
            <person name="Lestinova T."/>
            <person name="Votypka J."/>
            <person name="Volf P."/>
            <person name="Opperdoes F."/>
            <person name="Flegontov P."/>
            <person name="Lukes J."/>
            <person name="Yurchenko V."/>
        </authorList>
    </citation>
    <scope>NUCLEOTIDE SEQUENCE [LARGE SCALE GENOMIC DNA]</scope>
    <source>
        <strain evidence="9 10">ATCC 30220</strain>
    </source>
</reference>
<feature type="region of interest" description="Disordered" evidence="7">
    <location>
        <begin position="78"/>
        <end position="97"/>
    </location>
</feature>
<feature type="binding site" evidence="5">
    <location>
        <position position="41"/>
    </location>
    <ligand>
        <name>Mg(2+)</name>
        <dbReference type="ChEBI" id="CHEBI:18420"/>
        <label>1</label>
    </ligand>
</feature>
<name>A0A0N1PB73_LEPSE</name>
<feature type="compositionally biased region" description="Basic and acidic residues" evidence="7">
    <location>
        <begin position="689"/>
        <end position="702"/>
    </location>
</feature>
<gene>
    <name evidence="9" type="ORF">ABL78_6119</name>
</gene>
<dbReference type="VEuPathDB" id="TriTrypDB:Lsey_0228_0110"/>
<dbReference type="GO" id="GO:0046872">
    <property type="term" value="F:metal ion binding"/>
    <property type="evidence" value="ECO:0007669"/>
    <property type="project" value="UniProtKB-KW"/>
</dbReference>
<evidence type="ECO:0000313" key="10">
    <source>
        <dbReference type="Proteomes" id="UP000038009"/>
    </source>
</evidence>
<keyword evidence="9" id="KW-0255">Endonuclease</keyword>
<dbReference type="InterPro" id="IPR020847">
    <property type="entry name" value="AP_endonuclease_F1_BS"/>
</dbReference>
<evidence type="ECO:0000256" key="2">
    <source>
        <dbReference type="ARBA" id="ARBA00022723"/>
    </source>
</evidence>
<feature type="binding site" evidence="5">
    <location>
        <position position="7"/>
    </location>
    <ligand>
        <name>Mg(2+)</name>
        <dbReference type="ChEBI" id="CHEBI:18420"/>
        <label>1</label>
    </ligand>
</feature>